<keyword evidence="3" id="KW-1185">Reference proteome</keyword>
<proteinExistence type="predicted"/>
<organism evidence="2 3">
    <name type="scientific">Goodea atripinnis</name>
    <dbReference type="NCBI Taxonomy" id="208336"/>
    <lineage>
        <taxon>Eukaryota</taxon>
        <taxon>Metazoa</taxon>
        <taxon>Chordata</taxon>
        <taxon>Craniata</taxon>
        <taxon>Vertebrata</taxon>
        <taxon>Euteleostomi</taxon>
        <taxon>Actinopterygii</taxon>
        <taxon>Neopterygii</taxon>
        <taxon>Teleostei</taxon>
        <taxon>Neoteleostei</taxon>
        <taxon>Acanthomorphata</taxon>
        <taxon>Ovalentaria</taxon>
        <taxon>Atherinomorphae</taxon>
        <taxon>Cyprinodontiformes</taxon>
        <taxon>Goodeidae</taxon>
        <taxon>Goodea</taxon>
    </lineage>
</organism>
<gene>
    <name evidence="2" type="primary">HECW1_1</name>
    <name evidence="2" type="ORF">GOODEAATRI_019468</name>
</gene>
<keyword evidence="1" id="KW-0808">Transferase</keyword>
<name>A0ABV0PFE3_9TELE</name>
<accession>A0ABV0PFE3</accession>
<dbReference type="SUPFAM" id="SSF56204">
    <property type="entry name" value="Hect, E3 ligase catalytic domain"/>
    <property type="match status" value="1"/>
</dbReference>
<dbReference type="InterPro" id="IPR050409">
    <property type="entry name" value="E3_ubiq-protein_ligase"/>
</dbReference>
<comment type="caution">
    <text evidence="2">The sequence shown here is derived from an EMBL/GenBank/DDBJ whole genome shotgun (WGS) entry which is preliminary data.</text>
</comment>
<dbReference type="PANTHER" id="PTHR11254">
    <property type="entry name" value="HECT DOMAIN UBIQUITIN-PROTEIN LIGASE"/>
    <property type="match status" value="1"/>
</dbReference>
<evidence type="ECO:0000256" key="1">
    <source>
        <dbReference type="ARBA" id="ARBA00022679"/>
    </source>
</evidence>
<dbReference type="PANTHER" id="PTHR11254:SF79">
    <property type="entry name" value="E3 UBIQUITIN-PROTEIN LIGASE HECW1"/>
    <property type="match status" value="1"/>
</dbReference>
<dbReference type="Proteomes" id="UP001476798">
    <property type="component" value="Unassembled WGS sequence"/>
</dbReference>
<protein>
    <submittedName>
        <fullName evidence="2">E3 ubiquitin-protein ligase HW1</fullName>
    </submittedName>
</protein>
<dbReference type="InterPro" id="IPR035983">
    <property type="entry name" value="Hect_E3_ubiquitin_ligase"/>
</dbReference>
<reference evidence="2 3" key="1">
    <citation type="submission" date="2021-06" db="EMBL/GenBank/DDBJ databases">
        <authorList>
            <person name="Palmer J.M."/>
        </authorList>
    </citation>
    <scope>NUCLEOTIDE SEQUENCE [LARGE SCALE GENOMIC DNA]</scope>
    <source>
        <strain evidence="2 3">GA_2019</strain>
        <tissue evidence="2">Muscle</tissue>
    </source>
</reference>
<evidence type="ECO:0000313" key="3">
    <source>
        <dbReference type="Proteomes" id="UP001476798"/>
    </source>
</evidence>
<dbReference type="EMBL" id="JAHRIO010071695">
    <property type="protein sequence ID" value="MEQ2182170.1"/>
    <property type="molecule type" value="Genomic_DNA"/>
</dbReference>
<dbReference type="Gene3D" id="3.90.1750.10">
    <property type="entry name" value="Hect, E3 ligase catalytic domains"/>
    <property type="match status" value="1"/>
</dbReference>
<evidence type="ECO:0000313" key="2">
    <source>
        <dbReference type="EMBL" id="MEQ2182170.1"/>
    </source>
</evidence>
<sequence length="110" mass="12912">MCFCFSLCSLFEEEIMSYIPPHPIHSGFSFSPRCLQRARAPAPYRRDFEAKLRNFYRKLEAKGYGQGPGKIKLLIRREHLLEGTFNQVMAYSRKELQRNKLYVTFLGEEG</sequence>